<gene>
    <name evidence="1" type="ORF">CLUMA_CG003316</name>
</gene>
<reference evidence="1 2" key="1">
    <citation type="submission" date="2015-04" db="EMBL/GenBank/DDBJ databases">
        <authorList>
            <person name="Syromyatnikov M.Y."/>
            <person name="Popov V.N."/>
        </authorList>
    </citation>
    <scope>NUCLEOTIDE SEQUENCE [LARGE SCALE GENOMIC DNA]</scope>
</reference>
<name>A0A1J1HNB2_9DIPT</name>
<keyword evidence="2" id="KW-1185">Reference proteome</keyword>
<protein>
    <submittedName>
        <fullName evidence="1">CLUMA_CG003316, isoform A</fullName>
    </submittedName>
</protein>
<organism evidence="1 2">
    <name type="scientific">Clunio marinus</name>
    <dbReference type="NCBI Taxonomy" id="568069"/>
    <lineage>
        <taxon>Eukaryota</taxon>
        <taxon>Metazoa</taxon>
        <taxon>Ecdysozoa</taxon>
        <taxon>Arthropoda</taxon>
        <taxon>Hexapoda</taxon>
        <taxon>Insecta</taxon>
        <taxon>Pterygota</taxon>
        <taxon>Neoptera</taxon>
        <taxon>Endopterygota</taxon>
        <taxon>Diptera</taxon>
        <taxon>Nematocera</taxon>
        <taxon>Chironomoidea</taxon>
        <taxon>Chironomidae</taxon>
        <taxon>Clunio</taxon>
    </lineage>
</organism>
<dbReference type="EMBL" id="CVRI01000013">
    <property type="protein sequence ID" value="CRK89543.1"/>
    <property type="molecule type" value="Genomic_DNA"/>
</dbReference>
<proteinExistence type="predicted"/>
<evidence type="ECO:0000313" key="1">
    <source>
        <dbReference type="EMBL" id="CRK89543.1"/>
    </source>
</evidence>
<evidence type="ECO:0000313" key="2">
    <source>
        <dbReference type="Proteomes" id="UP000183832"/>
    </source>
</evidence>
<sequence length="73" mass="8225">MNMAGCISNSVSAIEGISGSNKTEHESRAFVKRSTFNQNVLEMMWARAQYQEKHFSMPIKSNFSHGKDKASKQ</sequence>
<dbReference type="Proteomes" id="UP000183832">
    <property type="component" value="Unassembled WGS sequence"/>
</dbReference>
<dbReference type="AlphaFoldDB" id="A0A1J1HNB2"/>
<accession>A0A1J1HNB2</accession>